<organism evidence="1 2">
    <name type="scientific">Rhizobium alvei</name>
    <dbReference type="NCBI Taxonomy" id="1132659"/>
    <lineage>
        <taxon>Bacteria</taxon>
        <taxon>Pseudomonadati</taxon>
        <taxon>Pseudomonadota</taxon>
        <taxon>Alphaproteobacteria</taxon>
        <taxon>Hyphomicrobiales</taxon>
        <taxon>Rhizobiaceae</taxon>
        <taxon>Rhizobium/Agrobacterium group</taxon>
        <taxon>Rhizobium</taxon>
    </lineage>
</organism>
<dbReference type="RefSeq" id="WP_304378901.1">
    <property type="nucleotide sequence ID" value="NZ_JAUOZU010000024.1"/>
</dbReference>
<accession>A0ABT8YTA9</accession>
<evidence type="ECO:0000313" key="1">
    <source>
        <dbReference type="EMBL" id="MDO6966971.1"/>
    </source>
</evidence>
<evidence type="ECO:0000313" key="2">
    <source>
        <dbReference type="Proteomes" id="UP001174932"/>
    </source>
</evidence>
<comment type="caution">
    <text evidence="1">The sequence shown here is derived from an EMBL/GenBank/DDBJ whole genome shotgun (WGS) entry which is preliminary data.</text>
</comment>
<proteinExistence type="predicted"/>
<sequence length="63" mass="6851">MLDNVRAIDMEVASIPMPNVELTIEVVTPRAFGLRLSLMRAALWVAGFVAPSNIAVNTDIKVI</sequence>
<keyword evidence="2" id="KW-1185">Reference proteome</keyword>
<dbReference type="Proteomes" id="UP001174932">
    <property type="component" value="Unassembled WGS sequence"/>
</dbReference>
<protein>
    <submittedName>
        <fullName evidence="1">Uncharacterized protein</fullName>
    </submittedName>
</protein>
<gene>
    <name evidence="1" type="ORF">Q4481_23700</name>
</gene>
<reference evidence="1" key="1">
    <citation type="journal article" date="2015" name="Int. J. Syst. Evol. Microbiol.">
        <title>Rhizobium alvei sp. nov., isolated from a freshwater river.</title>
        <authorList>
            <person name="Sheu S.Y."/>
            <person name="Huang H.W."/>
            <person name="Young C.C."/>
            <person name="Chen W.M."/>
        </authorList>
    </citation>
    <scope>NUCLEOTIDE SEQUENCE</scope>
    <source>
        <strain evidence="1">TNR-22</strain>
    </source>
</reference>
<reference evidence="1" key="2">
    <citation type="submission" date="2023-07" db="EMBL/GenBank/DDBJ databases">
        <authorList>
            <person name="Shen H."/>
        </authorList>
    </citation>
    <scope>NUCLEOTIDE SEQUENCE</scope>
    <source>
        <strain evidence="1">TNR-22</strain>
    </source>
</reference>
<name>A0ABT8YTA9_9HYPH</name>
<dbReference type="EMBL" id="JAUOZU010000024">
    <property type="protein sequence ID" value="MDO6966971.1"/>
    <property type="molecule type" value="Genomic_DNA"/>
</dbReference>